<dbReference type="AlphaFoldDB" id="A0A813YLL9"/>
<dbReference type="SUPFAM" id="SSF50729">
    <property type="entry name" value="PH domain-like"/>
    <property type="match status" value="1"/>
</dbReference>
<dbReference type="EMBL" id="CAJNOC010001723">
    <property type="protein sequence ID" value="CAF0886457.1"/>
    <property type="molecule type" value="Genomic_DNA"/>
</dbReference>
<dbReference type="GO" id="GO:0006869">
    <property type="term" value="P:lipid transport"/>
    <property type="evidence" value="ECO:0007669"/>
    <property type="project" value="UniProtKB-ARBA"/>
</dbReference>
<protein>
    <recommendedName>
        <fullName evidence="3">PH domain-containing protein</fullName>
    </recommendedName>
</protein>
<sequence>MANVSDDLSDRYVDCKQKTKVKENVSSSGPSSCDDENYDYDESTNMSAIQRTPNINFIANNNGVKKSKKRAVWELIEGYRDTNAVIQKPKNHEGILLKRRNWPMKGWHKRYFLLVDGILTYGKSKADLTKNRDKPHGIVNAYLSIVSYITSKRRILIDSSTHHSAVVCHLKAKSQTEFETWLELLKQHRLYYQYKYISSSTNRHYSFQSGNSGQDSTTTIVNNNVCSKLIDSTNLSSTSSSVNLNSLVKKQTAQEIANKNLLINLKIDHEVKAKQKNNQMDDNQLDINFKQVEENLMNLSKILSSLYLCTLSSSNNTINSSNQHLNSNNNGLAGLNSFIPHHQPQPSTVSADFINMLNVNSKIHPSKSNPNLINETLQTTNTYSNVNSASNAVSNLISAGTMVLNIPPTISINSAASVSSPKINQKNQSTNSIASNVINEENLHRKNFYQDAKAIHDQLIFIYQKLLLKKENMLSHGSNIQASLSRSQRSQSVMSSVSLQDSQLKFYDAIEYFTSDTESDDDSDQESDQEINDSTKPESHATVPGGFSQNVKDQIEGILK</sequence>
<feature type="domain" description="PH" evidence="3">
    <location>
        <begin position="89"/>
        <end position="190"/>
    </location>
</feature>
<dbReference type="Proteomes" id="UP000663879">
    <property type="component" value="Unassembled WGS sequence"/>
</dbReference>
<accession>A0A813YLL9</accession>
<dbReference type="OrthoDB" id="1854502at2759"/>
<dbReference type="PROSITE" id="PS50003">
    <property type="entry name" value="PH_DOMAIN"/>
    <property type="match status" value="1"/>
</dbReference>
<proteinExistence type="inferred from homology"/>
<feature type="compositionally biased region" description="Acidic residues" evidence="2">
    <location>
        <begin position="517"/>
        <end position="531"/>
    </location>
</feature>
<organism evidence="4 5">
    <name type="scientific">Brachionus calyciflorus</name>
    <dbReference type="NCBI Taxonomy" id="104777"/>
    <lineage>
        <taxon>Eukaryota</taxon>
        <taxon>Metazoa</taxon>
        <taxon>Spiralia</taxon>
        <taxon>Gnathifera</taxon>
        <taxon>Rotifera</taxon>
        <taxon>Eurotatoria</taxon>
        <taxon>Monogononta</taxon>
        <taxon>Pseudotrocha</taxon>
        <taxon>Ploima</taxon>
        <taxon>Brachionidae</taxon>
        <taxon>Brachionus</taxon>
    </lineage>
</organism>
<evidence type="ECO:0000259" key="3">
    <source>
        <dbReference type="PROSITE" id="PS50003"/>
    </source>
</evidence>
<evidence type="ECO:0000313" key="4">
    <source>
        <dbReference type="EMBL" id="CAF0886457.1"/>
    </source>
</evidence>
<evidence type="ECO:0000313" key="5">
    <source>
        <dbReference type="Proteomes" id="UP000663879"/>
    </source>
</evidence>
<keyword evidence="5" id="KW-1185">Reference proteome</keyword>
<name>A0A813YLL9_9BILA</name>
<reference evidence="4" key="1">
    <citation type="submission" date="2021-02" db="EMBL/GenBank/DDBJ databases">
        <authorList>
            <person name="Nowell W R."/>
        </authorList>
    </citation>
    <scope>NUCLEOTIDE SEQUENCE</scope>
    <source>
        <strain evidence="4">Ploen Becks lab</strain>
    </source>
</reference>
<feature type="region of interest" description="Disordered" evidence="2">
    <location>
        <begin position="516"/>
        <end position="560"/>
    </location>
</feature>
<dbReference type="SMART" id="SM00233">
    <property type="entry name" value="PH"/>
    <property type="match status" value="1"/>
</dbReference>
<comment type="caution">
    <text evidence="4">The sequence shown here is derived from an EMBL/GenBank/DDBJ whole genome shotgun (WGS) entry which is preliminary data.</text>
</comment>
<dbReference type="Gene3D" id="2.30.29.30">
    <property type="entry name" value="Pleckstrin-homology domain (PH domain)/Phosphotyrosine-binding domain (PTB)"/>
    <property type="match status" value="1"/>
</dbReference>
<evidence type="ECO:0000256" key="2">
    <source>
        <dbReference type="SAM" id="MobiDB-lite"/>
    </source>
</evidence>
<dbReference type="InterPro" id="IPR011993">
    <property type="entry name" value="PH-like_dom_sf"/>
</dbReference>
<comment type="similarity">
    <text evidence="1">Belongs to the OSBP family.</text>
</comment>
<gene>
    <name evidence="4" type="ORF">OXX778_LOCUS10684</name>
</gene>
<dbReference type="InterPro" id="IPR041680">
    <property type="entry name" value="PH_8"/>
</dbReference>
<dbReference type="Pfam" id="PF15409">
    <property type="entry name" value="PH_8"/>
    <property type="match status" value="1"/>
</dbReference>
<evidence type="ECO:0000256" key="1">
    <source>
        <dbReference type="ARBA" id="ARBA00008842"/>
    </source>
</evidence>
<dbReference type="InterPro" id="IPR001849">
    <property type="entry name" value="PH_domain"/>
</dbReference>